<evidence type="ECO:0000256" key="6">
    <source>
        <dbReference type="ARBA" id="ARBA00023242"/>
    </source>
</evidence>
<evidence type="ECO:0000256" key="4">
    <source>
        <dbReference type="ARBA" id="ARBA00023015"/>
    </source>
</evidence>
<dbReference type="PROSITE" id="PS50858">
    <property type="entry name" value="BSD"/>
    <property type="match status" value="2"/>
</dbReference>
<comment type="similarity">
    <text evidence="2">Belongs to the TFB1 family.</text>
</comment>
<evidence type="ECO:0000313" key="10">
    <source>
        <dbReference type="Proteomes" id="UP001375240"/>
    </source>
</evidence>
<dbReference type="GO" id="GO:0006351">
    <property type="term" value="P:DNA-templated transcription"/>
    <property type="evidence" value="ECO:0007669"/>
    <property type="project" value="InterPro"/>
</dbReference>
<organism evidence="9 10">
    <name type="scientific">Orbilia brochopaga</name>
    <dbReference type="NCBI Taxonomy" id="3140254"/>
    <lineage>
        <taxon>Eukaryota</taxon>
        <taxon>Fungi</taxon>
        <taxon>Dikarya</taxon>
        <taxon>Ascomycota</taxon>
        <taxon>Pezizomycotina</taxon>
        <taxon>Orbiliomycetes</taxon>
        <taxon>Orbiliales</taxon>
        <taxon>Orbiliaceae</taxon>
        <taxon>Orbilia</taxon>
    </lineage>
</organism>
<dbReference type="Gene3D" id="1.10.3970.10">
    <property type="entry name" value="BSD domain"/>
    <property type="match status" value="1"/>
</dbReference>
<dbReference type="SUPFAM" id="SSF50729">
    <property type="entry name" value="PH domain-like"/>
    <property type="match status" value="1"/>
</dbReference>
<evidence type="ECO:0000313" key="9">
    <source>
        <dbReference type="EMBL" id="KAK6332699.1"/>
    </source>
</evidence>
<keyword evidence="5" id="KW-0804">Transcription</keyword>
<evidence type="ECO:0000256" key="2">
    <source>
        <dbReference type="ARBA" id="ARBA00009448"/>
    </source>
</evidence>
<feature type="domain" description="BSD" evidence="8">
    <location>
        <begin position="358"/>
        <end position="409"/>
    </location>
</feature>
<dbReference type="EMBL" id="JAVHNQ010000014">
    <property type="protein sequence ID" value="KAK6332699.1"/>
    <property type="molecule type" value="Genomic_DNA"/>
</dbReference>
<keyword evidence="6" id="KW-0539">Nucleus</keyword>
<dbReference type="Pfam" id="PF03909">
    <property type="entry name" value="BSD"/>
    <property type="match status" value="2"/>
</dbReference>
<dbReference type="SMART" id="SM00751">
    <property type="entry name" value="BSD"/>
    <property type="match status" value="2"/>
</dbReference>
<dbReference type="InterPro" id="IPR005607">
    <property type="entry name" value="BSD_dom"/>
</dbReference>
<evidence type="ECO:0000256" key="5">
    <source>
        <dbReference type="ARBA" id="ARBA00023163"/>
    </source>
</evidence>
<feature type="compositionally biased region" description="Basic and acidic residues" evidence="7">
    <location>
        <begin position="704"/>
        <end position="719"/>
    </location>
</feature>
<keyword evidence="3" id="KW-0677">Repeat</keyword>
<feature type="domain" description="BSD" evidence="8">
    <location>
        <begin position="282"/>
        <end position="337"/>
    </location>
</feature>
<feature type="region of interest" description="Disordered" evidence="7">
    <location>
        <begin position="451"/>
        <end position="474"/>
    </location>
</feature>
<dbReference type="CDD" id="cd13229">
    <property type="entry name" value="PH_TFIIH"/>
    <property type="match status" value="1"/>
</dbReference>
<dbReference type="GO" id="GO:0000439">
    <property type="term" value="C:transcription factor TFIIH core complex"/>
    <property type="evidence" value="ECO:0007669"/>
    <property type="project" value="InterPro"/>
</dbReference>
<accession>A0AAV9U2G2</accession>
<dbReference type="Pfam" id="PF08567">
    <property type="entry name" value="PH_TFIIH"/>
    <property type="match status" value="1"/>
</dbReference>
<evidence type="ECO:0000259" key="8">
    <source>
        <dbReference type="PROSITE" id="PS50858"/>
    </source>
</evidence>
<reference evidence="9 10" key="1">
    <citation type="submission" date="2019-10" db="EMBL/GenBank/DDBJ databases">
        <authorList>
            <person name="Palmer J.M."/>
        </authorList>
    </citation>
    <scope>NUCLEOTIDE SEQUENCE [LARGE SCALE GENOMIC DNA]</scope>
    <source>
        <strain evidence="9 10">TWF696</strain>
    </source>
</reference>
<feature type="compositionally biased region" description="Basic and acidic residues" evidence="7">
    <location>
        <begin position="268"/>
        <end position="283"/>
    </location>
</feature>
<feature type="region of interest" description="Disordered" evidence="7">
    <location>
        <begin position="260"/>
        <end position="283"/>
    </location>
</feature>
<gene>
    <name evidence="9" type="primary">TFB1_1</name>
    <name evidence="9" type="ORF">TWF696_002728</name>
</gene>
<dbReference type="GO" id="GO:0006289">
    <property type="term" value="P:nucleotide-excision repair"/>
    <property type="evidence" value="ECO:0007669"/>
    <property type="project" value="InterPro"/>
</dbReference>
<evidence type="ECO:0000256" key="1">
    <source>
        <dbReference type="ARBA" id="ARBA00004123"/>
    </source>
</evidence>
<feature type="region of interest" description="Disordered" evidence="7">
    <location>
        <begin position="698"/>
        <end position="725"/>
    </location>
</feature>
<evidence type="ECO:0000256" key="7">
    <source>
        <dbReference type="SAM" id="MobiDB-lite"/>
    </source>
</evidence>
<dbReference type="InterPro" id="IPR013876">
    <property type="entry name" value="TFIIH_BTF_p62_N"/>
</dbReference>
<dbReference type="InterPro" id="IPR027079">
    <property type="entry name" value="Tfb1/GTF2H1"/>
</dbReference>
<keyword evidence="4" id="KW-0805">Transcription regulation</keyword>
<comment type="caution">
    <text evidence="9">The sequence shown here is derived from an EMBL/GenBank/DDBJ whole genome shotgun (WGS) entry which is preliminary data.</text>
</comment>
<dbReference type="SUPFAM" id="SSF140383">
    <property type="entry name" value="BSD domain-like"/>
    <property type="match status" value="2"/>
</dbReference>
<proteinExistence type="inferred from homology"/>
<dbReference type="AlphaFoldDB" id="A0AAV9U2G2"/>
<evidence type="ECO:0000256" key="3">
    <source>
        <dbReference type="ARBA" id="ARBA00022737"/>
    </source>
</evidence>
<sequence length="766" mass="85331">MTCAFSPALIDVPIPGTRTRHCPPPKRRRSRRELIAAVLVIAPTGPPDYPGTGTYLVSTYSSTRSRCIPLQHRRQATRIEALLSTARSEQPTELCREESNLRNARGFVFWPARTPKIHLESRDATLQPSRISRYGVTPFRLGVPHITSIMSTITNVPASYKKKDGTISLSADGKSLVWRQDPSSPSSNPSSAQITISVDAITNLQATPPTSSKVMIKVFAQSSAKGTNDQYVFTFNCSHDEASHLKAALAAAIQSLKSAGAPGNASASDDKDNSSNKQSDLYKSRTDNELKNDMSLQQAVLSSSPSLQKAFHEVVVEGNVTAAQFWSTRIHLLRAHLVEQSQVRGSYNVLATIKPKTEDSIVRVSLSRDQIHTIFEQHPIVRQIYDEVVPKLREDEFWRRFFLSKLYKRLKGEKLVATDAHDDVLDQYLKAEILGSSERGKQISRVPHIIDVGGNEDDHSQKQGNRPDLTMRPNKTENVPIIRTLNHLSSKLLDAVKPIDLATSGSDNEANEIAELRLLDLQLDTQEQNILLTARDHKQFFEADPGKSIIDASKYRPLETNATSLISDLYQSTVGHEAFKWTLEHNLPERHSEKSQSQKSLSFDDDENASLRSACSHLSSILNARRVEMPGKNNRASGDSRYSGQQIWDQLLLTHATSSEFLRHFWDAFFSGDAKRSAEIRHMVDSLTRSLDRIEAISNSAGNGRHERGNEQRDNDNKRQKGRGNLAANELTYATVKRMIAPQEVAIKTALAKYHKALENVGDAIG</sequence>
<name>A0AAV9U2G2_9PEZI</name>
<dbReference type="Proteomes" id="UP001375240">
    <property type="component" value="Unassembled WGS sequence"/>
</dbReference>
<dbReference type="InterPro" id="IPR035925">
    <property type="entry name" value="BSD_dom_sf"/>
</dbReference>
<dbReference type="Gene3D" id="2.30.29.30">
    <property type="entry name" value="Pleckstrin-homology domain (PH domain)/Phosphotyrosine-binding domain (PTB)"/>
    <property type="match status" value="1"/>
</dbReference>
<protein>
    <submittedName>
        <fullName evidence="9">RNA polymerase II transcription factor B subunit 1</fullName>
    </submittedName>
</protein>
<dbReference type="InterPro" id="IPR011993">
    <property type="entry name" value="PH-like_dom_sf"/>
</dbReference>
<dbReference type="PANTHER" id="PTHR12856">
    <property type="entry name" value="TRANSCRIPTION INITIATION FACTOR IIH-RELATED"/>
    <property type="match status" value="1"/>
</dbReference>
<keyword evidence="10" id="KW-1185">Reference proteome</keyword>
<comment type="subcellular location">
    <subcellularLocation>
        <location evidence="1">Nucleus</location>
    </subcellularLocation>
</comment>